<organism evidence="1 2">
    <name type="scientific">Sunxiuqinia dokdonensis</name>
    <dbReference type="NCBI Taxonomy" id="1409788"/>
    <lineage>
        <taxon>Bacteria</taxon>
        <taxon>Pseudomonadati</taxon>
        <taxon>Bacteroidota</taxon>
        <taxon>Bacteroidia</taxon>
        <taxon>Marinilabiliales</taxon>
        <taxon>Prolixibacteraceae</taxon>
        <taxon>Sunxiuqinia</taxon>
    </lineage>
</organism>
<sequence length="41" mass="4901">MFDNLKIFHFFASLKSKTTFLNEDDVDFRKNPDKIFGGFRI</sequence>
<proteinExistence type="predicted"/>
<dbReference type="STRING" id="1409788.NC99_10310"/>
<name>A0A0L8VCV9_9BACT</name>
<dbReference type="AlphaFoldDB" id="A0A0L8VCV9"/>
<protein>
    <submittedName>
        <fullName evidence="1">Uncharacterized protein</fullName>
    </submittedName>
</protein>
<keyword evidence="2" id="KW-1185">Reference proteome</keyword>
<gene>
    <name evidence="1" type="ORF">NC99_10310</name>
</gene>
<comment type="caution">
    <text evidence="1">The sequence shown here is derived from an EMBL/GenBank/DDBJ whole genome shotgun (WGS) entry which is preliminary data.</text>
</comment>
<reference evidence="2" key="1">
    <citation type="submission" date="2015-07" db="EMBL/GenBank/DDBJ databases">
        <title>Genome sequencing of Sunxiuqinia dokdonensis strain SK.</title>
        <authorList>
            <person name="Ahn S."/>
            <person name="Kim B.-C."/>
        </authorList>
    </citation>
    <scope>NUCLEOTIDE SEQUENCE [LARGE SCALE GENOMIC DNA]</scope>
    <source>
        <strain evidence="2">SK</strain>
    </source>
</reference>
<evidence type="ECO:0000313" key="1">
    <source>
        <dbReference type="EMBL" id="KOH46168.1"/>
    </source>
</evidence>
<dbReference type="Proteomes" id="UP000036958">
    <property type="component" value="Unassembled WGS sequence"/>
</dbReference>
<dbReference type="EMBL" id="LGIA01000043">
    <property type="protein sequence ID" value="KOH46168.1"/>
    <property type="molecule type" value="Genomic_DNA"/>
</dbReference>
<evidence type="ECO:0000313" key="2">
    <source>
        <dbReference type="Proteomes" id="UP000036958"/>
    </source>
</evidence>
<accession>A0A0L8VCV9</accession>